<reference evidence="1" key="1">
    <citation type="submission" date="2019-02" db="EMBL/GenBank/DDBJ databases">
        <title>Genome of the parasitoid wasp Diachasma alloeum, an emerging model for ecological speciation and transitions to asexual reproduction.</title>
        <authorList>
            <person name="Robertson H.M."/>
            <person name="Walden K.K."/>
            <person name="Tvedte E.S."/>
            <person name="Hood G.R."/>
            <person name="Feder J.L."/>
            <person name="Forbes A.A."/>
            <person name="Logsdon J.M."/>
            <person name="Mcelroy K.E."/>
        </authorList>
    </citation>
    <scope>NUCLEOTIDE SEQUENCE [LARGE SCALE GENOMIC DNA]</scope>
    <source>
        <strain evidence="1">Michigan</strain>
    </source>
</reference>
<name>A0A4E0RQW4_9HYME</name>
<feature type="non-terminal residue" evidence="1">
    <location>
        <position position="40"/>
    </location>
</feature>
<evidence type="ECO:0000313" key="1">
    <source>
        <dbReference type="EMBL" id="THK33224.1"/>
    </source>
</evidence>
<dbReference type="AlphaFoldDB" id="A0A4E0RQW4"/>
<keyword evidence="1" id="KW-0675">Receptor</keyword>
<evidence type="ECO:0000313" key="2">
    <source>
        <dbReference type="Proteomes" id="UP000297026"/>
    </source>
</evidence>
<sequence>MAGAVTTYLVILIQFQKADDTKDASNILKNATLFLQNVSS</sequence>
<proteinExistence type="predicted"/>
<keyword evidence="2" id="KW-1185">Reference proteome</keyword>
<accession>A0A4E0RQW4</accession>
<gene>
    <name evidence="1" type="primary">Gr3</name>
    <name evidence="1" type="ORF">DALL_DALL000430</name>
</gene>
<dbReference type="EMBL" id="ML159378">
    <property type="protein sequence ID" value="THK33224.1"/>
    <property type="molecule type" value="Genomic_DNA"/>
</dbReference>
<dbReference type="Proteomes" id="UP000297026">
    <property type="component" value="Unassembled WGS sequence"/>
</dbReference>
<protein>
    <submittedName>
        <fullName evidence="1">Gustatory receptor 3</fullName>
    </submittedName>
</protein>
<organism evidence="1 2">
    <name type="scientific">Diachasma alloeum</name>
    <dbReference type="NCBI Taxonomy" id="454923"/>
    <lineage>
        <taxon>Eukaryota</taxon>
        <taxon>Metazoa</taxon>
        <taxon>Ecdysozoa</taxon>
        <taxon>Arthropoda</taxon>
        <taxon>Hexapoda</taxon>
        <taxon>Insecta</taxon>
        <taxon>Pterygota</taxon>
        <taxon>Neoptera</taxon>
        <taxon>Endopterygota</taxon>
        <taxon>Hymenoptera</taxon>
        <taxon>Apocrita</taxon>
        <taxon>Ichneumonoidea</taxon>
        <taxon>Braconidae</taxon>
        <taxon>Opiinae</taxon>
        <taxon>Diachasma</taxon>
    </lineage>
</organism>